<evidence type="ECO:0000256" key="19">
    <source>
        <dbReference type="ARBA" id="ARBA00071173"/>
    </source>
</evidence>
<comment type="catalytic activity">
    <reaction evidence="18">
        <text>ATP + H2O = ADP + phosphate + H(+)</text>
        <dbReference type="Rhea" id="RHEA:13065"/>
        <dbReference type="ChEBI" id="CHEBI:15377"/>
        <dbReference type="ChEBI" id="CHEBI:15378"/>
        <dbReference type="ChEBI" id="CHEBI:30616"/>
        <dbReference type="ChEBI" id="CHEBI:43474"/>
        <dbReference type="ChEBI" id="CHEBI:456216"/>
        <dbReference type="EC" id="5.6.2.4"/>
    </reaction>
</comment>
<dbReference type="GO" id="GO:0003677">
    <property type="term" value="F:DNA binding"/>
    <property type="evidence" value="ECO:0007669"/>
    <property type="project" value="UniProtKB-KW"/>
</dbReference>
<evidence type="ECO:0000256" key="9">
    <source>
        <dbReference type="ARBA" id="ARBA00022801"/>
    </source>
</evidence>
<dbReference type="AlphaFoldDB" id="A0A6J2VGI5"/>
<dbReference type="OrthoDB" id="1470711at2759"/>
<evidence type="ECO:0000313" key="25">
    <source>
        <dbReference type="RefSeq" id="XP_030631099.1"/>
    </source>
</evidence>
<proteinExistence type="inferred from homology"/>
<dbReference type="CTD" id="567995"/>
<feature type="domain" description="F-box" evidence="23">
    <location>
        <begin position="238"/>
        <end position="287"/>
    </location>
</feature>
<evidence type="ECO:0000256" key="1">
    <source>
        <dbReference type="ARBA" id="ARBA00004123"/>
    </source>
</evidence>
<dbReference type="InterPro" id="IPR014016">
    <property type="entry name" value="UvrD-like_ATP-bd"/>
</dbReference>
<keyword evidence="11" id="KW-0067">ATP-binding</keyword>
<evidence type="ECO:0000256" key="20">
    <source>
        <dbReference type="ARBA" id="ARBA00075040"/>
    </source>
</evidence>
<evidence type="ECO:0000256" key="12">
    <source>
        <dbReference type="ARBA" id="ARBA00023125"/>
    </source>
</evidence>
<dbReference type="GO" id="GO:0043138">
    <property type="term" value="F:3'-5' DNA helicase activity"/>
    <property type="evidence" value="ECO:0007669"/>
    <property type="project" value="UniProtKB-EC"/>
</dbReference>
<dbReference type="PANTHER" id="PTHR11070">
    <property type="entry name" value="UVRD / RECB / PCRA DNA HELICASE FAMILY MEMBER"/>
    <property type="match status" value="1"/>
</dbReference>
<dbReference type="InParanoid" id="A0A6J2VGI5"/>
<accession>A0A6J2VGI5</accession>
<dbReference type="Gene3D" id="1.20.1280.50">
    <property type="match status" value="1"/>
</dbReference>
<keyword evidence="6" id="KW-0547">Nucleotide-binding</keyword>
<evidence type="ECO:0000259" key="23">
    <source>
        <dbReference type="PROSITE" id="PS50181"/>
    </source>
</evidence>
<keyword evidence="15" id="KW-0539">Nucleus</keyword>
<gene>
    <name evidence="25" type="primary">fbxo18</name>
</gene>
<dbReference type="GO" id="GO:0005524">
    <property type="term" value="F:ATP binding"/>
    <property type="evidence" value="ECO:0007669"/>
    <property type="project" value="UniProtKB-KW"/>
</dbReference>
<dbReference type="EC" id="5.6.2.4" evidence="17"/>
<dbReference type="InterPro" id="IPR027417">
    <property type="entry name" value="P-loop_NTPase"/>
</dbReference>
<dbReference type="CDD" id="cd18786">
    <property type="entry name" value="SF1_C"/>
    <property type="match status" value="1"/>
</dbReference>
<comment type="catalytic activity">
    <reaction evidence="16">
        <text>Couples ATP hydrolysis with the unwinding of duplex DNA by translocating in the 3'-5' direction.</text>
        <dbReference type="EC" id="5.6.2.4"/>
    </reaction>
</comment>
<dbReference type="Pfam" id="PF00580">
    <property type="entry name" value="UvrD-helicase"/>
    <property type="match status" value="1"/>
</dbReference>
<dbReference type="GO" id="GO:0031297">
    <property type="term" value="P:replication fork processing"/>
    <property type="evidence" value="ECO:0007669"/>
    <property type="project" value="TreeGrafter"/>
</dbReference>
<reference evidence="25" key="1">
    <citation type="submission" date="2025-08" db="UniProtKB">
        <authorList>
            <consortium name="RefSeq"/>
        </authorList>
    </citation>
    <scope>IDENTIFICATION</scope>
</reference>
<evidence type="ECO:0000256" key="2">
    <source>
        <dbReference type="ARBA" id="ARBA00004286"/>
    </source>
</evidence>
<dbReference type="SUPFAM" id="SSF81383">
    <property type="entry name" value="F-box domain"/>
    <property type="match status" value="1"/>
</dbReference>
<evidence type="ECO:0000256" key="15">
    <source>
        <dbReference type="ARBA" id="ARBA00023242"/>
    </source>
</evidence>
<evidence type="ECO:0000256" key="16">
    <source>
        <dbReference type="ARBA" id="ARBA00034617"/>
    </source>
</evidence>
<protein>
    <recommendedName>
        <fullName evidence="19">F-box DNA helicase 1</fullName>
        <ecNumber evidence="17">5.6.2.4</ecNumber>
    </recommendedName>
    <alternativeName>
        <fullName evidence="21">DNA 3'-5' helicase 1</fullName>
    </alternativeName>
    <alternativeName>
        <fullName evidence="20">F-box only protein 18</fullName>
    </alternativeName>
</protein>
<organism evidence="24 25">
    <name type="scientific">Chanos chanos</name>
    <name type="common">Milkfish</name>
    <name type="synonym">Mugil chanos</name>
    <dbReference type="NCBI Taxonomy" id="29144"/>
    <lineage>
        <taxon>Eukaryota</taxon>
        <taxon>Metazoa</taxon>
        <taxon>Chordata</taxon>
        <taxon>Craniata</taxon>
        <taxon>Vertebrata</taxon>
        <taxon>Euteleostomi</taxon>
        <taxon>Actinopterygii</taxon>
        <taxon>Neopterygii</taxon>
        <taxon>Teleostei</taxon>
        <taxon>Ostariophysi</taxon>
        <taxon>Gonorynchiformes</taxon>
        <taxon>Chanidae</taxon>
        <taxon>Chanos</taxon>
    </lineage>
</organism>
<evidence type="ECO:0000256" key="14">
    <source>
        <dbReference type="ARBA" id="ARBA00023235"/>
    </source>
</evidence>
<dbReference type="PROSITE" id="PS50181">
    <property type="entry name" value="FBOX"/>
    <property type="match status" value="1"/>
</dbReference>
<feature type="region of interest" description="Disordered" evidence="22">
    <location>
        <begin position="122"/>
        <end position="141"/>
    </location>
</feature>
<dbReference type="CDD" id="cd22095">
    <property type="entry name" value="F-box_FBXO18"/>
    <property type="match status" value="1"/>
</dbReference>
<dbReference type="FunFam" id="1.20.1280.50:FF:000011">
    <property type="entry name" value="F-box DNA helicase 1"/>
    <property type="match status" value="1"/>
</dbReference>
<dbReference type="PANTHER" id="PTHR11070:SF30">
    <property type="entry name" value="F-BOX DNA HELICASE 1"/>
    <property type="match status" value="1"/>
</dbReference>
<evidence type="ECO:0000313" key="24">
    <source>
        <dbReference type="Proteomes" id="UP000504632"/>
    </source>
</evidence>
<dbReference type="Gene3D" id="3.40.50.300">
    <property type="entry name" value="P-loop containing nucleotide triphosphate hydrolases"/>
    <property type="match status" value="2"/>
</dbReference>
<keyword evidence="24" id="KW-1185">Reference proteome</keyword>
<comment type="similarity">
    <text evidence="4">Belongs to the helicase family. UvrD subfamily.</text>
</comment>
<dbReference type="InterPro" id="IPR036047">
    <property type="entry name" value="F-box-like_dom_sf"/>
</dbReference>
<keyword evidence="7" id="KW-0227">DNA damage</keyword>
<dbReference type="GeneID" id="115812713"/>
<evidence type="ECO:0000256" key="17">
    <source>
        <dbReference type="ARBA" id="ARBA00034808"/>
    </source>
</evidence>
<keyword evidence="5" id="KW-0158">Chromosome</keyword>
<keyword evidence="14" id="KW-0413">Isomerase</keyword>
<dbReference type="GO" id="GO:0000724">
    <property type="term" value="P:double-strand break repair via homologous recombination"/>
    <property type="evidence" value="ECO:0007669"/>
    <property type="project" value="TreeGrafter"/>
</dbReference>
<evidence type="ECO:0000256" key="8">
    <source>
        <dbReference type="ARBA" id="ARBA00022786"/>
    </source>
</evidence>
<dbReference type="GO" id="GO:0005694">
    <property type="term" value="C:chromosome"/>
    <property type="evidence" value="ECO:0007669"/>
    <property type="project" value="UniProtKB-SubCell"/>
</dbReference>
<evidence type="ECO:0000256" key="18">
    <source>
        <dbReference type="ARBA" id="ARBA00048988"/>
    </source>
</evidence>
<evidence type="ECO:0000256" key="3">
    <source>
        <dbReference type="ARBA" id="ARBA00004906"/>
    </source>
</evidence>
<evidence type="ECO:0000256" key="13">
    <source>
        <dbReference type="ARBA" id="ARBA00023204"/>
    </source>
</evidence>
<comment type="subcellular location">
    <subcellularLocation>
        <location evidence="2">Chromosome</location>
    </subcellularLocation>
    <subcellularLocation>
        <location evidence="1">Nucleus</location>
    </subcellularLocation>
</comment>
<evidence type="ECO:0000256" key="5">
    <source>
        <dbReference type="ARBA" id="ARBA00022454"/>
    </source>
</evidence>
<evidence type="ECO:0000256" key="6">
    <source>
        <dbReference type="ARBA" id="ARBA00022741"/>
    </source>
</evidence>
<keyword evidence="9" id="KW-0378">Hydrolase</keyword>
<dbReference type="SUPFAM" id="SSF52540">
    <property type="entry name" value="P-loop containing nucleoside triphosphate hydrolases"/>
    <property type="match status" value="1"/>
</dbReference>
<dbReference type="RefSeq" id="XP_030631099.1">
    <property type="nucleotide sequence ID" value="XM_030775239.1"/>
</dbReference>
<dbReference type="Pfam" id="PF13361">
    <property type="entry name" value="UvrD_C"/>
    <property type="match status" value="1"/>
</dbReference>
<keyword evidence="12" id="KW-0238">DNA-binding</keyword>
<comment type="pathway">
    <text evidence="3">Protein modification; protein ubiquitination.</text>
</comment>
<dbReference type="GO" id="GO:0005634">
    <property type="term" value="C:nucleus"/>
    <property type="evidence" value="ECO:0007669"/>
    <property type="project" value="UniProtKB-SubCell"/>
</dbReference>
<evidence type="ECO:0000256" key="10">
    <source>
        <dbReference type="ARBA" id="ARBA00022806"/>
    </source>
</evidence>
<keyword evidence="13" id="KW-0234">DNA repair</keyword>
<sequence>METAIKGKAKRRHLSATECVRLGQNSMGSNPLAQPFVSARVMDPNRGLYPKTPTKRRRQDGAMHQRDITEFFPKTGVRVRVSPHKAPPDLPKIEHGSNRVITLKKEEEEEEFEGITAEMFVDDEDFDSPQKAPPDLPKRERGSNRVININKEEEEEELEGITAEMFGDDEDFGSGGVLIKTEDQEIAVGHTGLENSLGHSDLAHVKKEEEDEEEYPVESLPDAHYGLLGVHSGQAEPQGHFQDLPVEVLIIVFGQLPAEDLYRHISLVCRRWRDIVTDPLFLPWKKLYYRYQKQESETVKELNAILTENQITKKCDLCLLNLVRYMSQFKHSKRVNPQDVLLCVRGHRLYVQAEACMKQRMPDLKATEGGPNPWSVMALMLLLADGVKDVLDLVSRLRKSGCLLSLGGISEYLWAVATLLLAMKENGINISSRLHYNIFYVLQLMENSPLSQIRDKSREKMIQVTHEQQQILNHNMQSDHIVKIMAFAGTGKTTTLVKFAEQRPHLRFLYVAFNKSVATQAQRSFPRHVECRTVHSMAFKAVGWRYLNKKKLSSGLKPFSVASVLPKGHGGFVNAKIITQTINTYCCSTDQCIGPEHVPREYKNTSGKVERPDEAKKKEFAQIAQEIWSNMKELLPTRETAYHMTHDGYLKLWHLQRPCLDQYDIICIDEAQDCTPVVMDILLSQPCGKILVGDPHQQIYTFRGAVNALQAVPHTHIYYLTQSFRFGSEIAYVAATALDVCKRVKKILIGGDKESSVRGEDTETLQKLKSGSSQLEGEVAILCRCNASVFSEAVRLTDANSSCKIHIVGGVDNFGLSKIRDIWILMQPEDKRIKEGLRIQDYFIRSFCKEKLGGYRGLKNYAAHTEDRELEGKLVVVERYNTRIPELVERISSCAQSSPENADYILGTVHKSKGLEFDTVVVTDDFAKVPCARHNLQRVPVVRNVPDDEWNLLYVAVTRARRTLYITKTISNLLTLGGEYFLRSELTSVVLNGNPALPCSTRGCPNQINMDTALSMRKLPIRYLDSVEDGGMLCLTCVEQRLGPMAFLLSPPEKVRSMHYTEERVDLPINVAMLLALL</sequence>
<dbReference type="InterPro" id="IPR001810">
    <property type="entry name" value="F-box_dom"/>
</dbReference>
<evidence type="ECO:0000256" key="22">
    <source>
        <dbReference type="SAM" id="MobiDB-lite"/>
    </source>
</evidence>
<dbReference type="Proteomes" id="UP000504632">
    <property type="component" value="Chromosome 1"/>
</dbReference>
<dbReference type="GO" id="GO:0016787">
    <property type="term" value="F:hydrolase activity"/>
    <property type="evidence" value="ECO:0007669"/>
    <property type="project" value="UniProtKB-KW"/>
</dbReference>
<evidence type="ECO:0000256" key="4">
    <source>
        <dbReference type="ARBA" id="ARBA00009922"/>
    </source>
</evidence>
<name>A0A6J2VGI5_CHACN</name>
<dbReference type="Pfam" id="PF12937">
    <property type="entry name" value="F-box-like"/>
    <property type="match status" value="1"/>
</dbReference>
<dbReference type="InterPro" id="IPR000212">
    <property type="entry name" value="DNA_helicase_UvrD/REP"/>
</dbReference>
<evidence type="ECO:0000256" key="21">
    <source>
        <dbReference type="ARBA" id="ARBA00079567"/>
    </source>
</evidence>
<keyword evidence="8" id="KW-0833">Ubl conjugation pathway</keyword>
<keyword evidence="10 25" id="KW-0347">Helicase</keyword>
<dbReference type="InterPro" id="IPR014017">
    <property type="entry name" value="DNA_helicase_UvrD-like_C"/>
</dbReference>
<evidence type="ECO:0000256" key="11">
    <source>
        <dbReference type="ARBA" id="ARBA00022840"/>
    </source>
</evidence>
<evidence type="ECO:0000256" key="7">
    <source>
        <dbReference type="ARBA" id="ARBA00022763"/>
    </source>
</evidence>